<dbReference type="InterPro" id="IPR050517">
    <property type="entry name" value="DDR_Repair_Kinase"/>
</dbReference>
<accession>A0A1D2MXW3</accession>
<organism evidence="2 3">
    <name type="scientific">Orchesella cincta</name>
    <name type="common">Springtail</name>
    <name type="synonym">Podura cincta</name>
    <dbReference type="NCBI Taxonomy" id="48709"/>
    <lineage>
        <taxon>Eukaryota</taxon>
        <taxon>Metazoa</taxon>
        <taxon>Ecdysozoa</taxon>
        <taxon>Arthropoda</taxon>
        <taxon>Hexapoda</taxon>
        <taxon>Collembola</taxon>
        <taxon>Entomobryomorpha</taxon>
        <taxon>Entomobryoidea</taxon>
        <taxon>Orchesellidae</taxon>
        <taxon>Orchesellinae</taxon>
        <taxon>Orchesella</taxon>
    </lineage>
</organism>
<dbReference type="InterPro" id="IPR011990">
    <property type="entry name" value="TPR-like_helical_dom_sf"/>
</dbReference>
<reference evidence="2 3" key="1">
    <citation type="journal article" date="2016" name="Genome Biol. Evol.">
        <title>Gene Family Evolution Reflects Adaptation to Soil Environmental Stressors in the Genome of the Collembolan Orchesella cincta.</title>
        <authorList>
            <person name="Faddeeva-Vakhrusheva A."/>
            <person name="Derks M.F."/>
            <person name="Anvar S.Y."/>
            <person name="Agamennone V."/>
            <person name="Suring W."/>
            <person name="Smit S."/>
            <person name="van Straalen N.M."/>
            <person name="Roelofs D."/>
        </authorList>
    </citation>
    <scope>NUCLEOTIDE SEQUENCE [LARGE SCALE GENOMIC DNA]</scope>
    <source>
        <tissue evidence="2">Mixed pool</tissue>
    </source>
</reference>
<dbReference type="InterPro" id="IPR003151">
    <property type="entry name" value="PIK-rel_kinase_FAT"/>
</dbReference>
<evidence type="ECO:0000313" key="2">
    <source>
        <dbReference type="EMBL" id="ODM97644.1"/>
    </source>
</evidence>
<dbReference type="OMA" id="YLEICFI"/>
<dbReference type="EMBL" id="LJIJ01000425">
    <property type="protein sequence ID" value="ODM97644.1"/>
    <property type="molecule type" value="Genomic_DNA"/>
</dbReference>
<dbReference type="GO" id="GO:0035267">
    <property type="term" value="C:NuA4 histone acetyltransferase complex"/>
    <property type="evidence" value="ECO:0007669"/>
    <property type="project" value="TreeGrafter"/>
</dbReference>
<feature type="non-terminal residue" evidence="2">
    <location>
        <position position="1"/>
    </location>
</feature>
<dbReference type="InterPro" id="IPR014009">
    <property type="entry name" value="PIK_FAT"/>
</dbReference>
<dbReference type="GO" id="GO:0006281">
    <property type="term" value="P:DNA repair"/>
    <property type="evidence" value="ECO:0007669"/>
    <property type="project" value="TreeGrafter"/>
</dbReference>
<dbReference type="STRING" id="48709.A0A1D2MXW3"/>
<dbReference type="PROSITE" id="PS51189">
    <property type="entry name" value="FAT"/>
    <property type="match status" value="1"/>
</dbReference>
<dbReference type="GO" id="GO:0000124">
    <property type="term" value="C:SAGA complex"/>
    <property type="evidence" value="ECO:0007669"/>
    <property type="project" value="TreeGrafter"/>
</dbReference>
<dbReference type="Pfam" id="PF02259">
    <property type="entry name" value="FAT"/>
    <property type="match status" value="1"/>
</dbReference>
<gene>
    <name evidence="2" type="ORF">Ocin01_09036</name>
</gene>
<dbReference type="SUPFAM" id="SSF48452">
    <property type="entry name" value="TPR-like"/>
    <property type="match status" value="1"/>
</dbReference>
<proteinExistence type="predicted"/>
<dbReference type="Proteomes" id="UP000094527">
    <property type="component" value="Unassembled WGS sequence"/>
</dbReference>
<protein>
    <submittedName>
        <fullName evidence="2">Transformation/transcription domain-associated protein</fullName>
    </submittedName>
</protein>
<comment type="caution">
    <text evidence="2">The sequence shown here is derived from an EMBL/GenBank/DDBJ whole genome shotgun (WGS) entry which is preliminary data.</text>
</comment>
<dbReference type="OrthoDB" id="5570127at2759"/>
<name>A0A1D2MXW3_ORCCI</name>
<dbReference type="PANTHER" id="PTHR11139:SF1">
    <property type="entry name" value="TRANSFORMATION_TRANSCRIPTION DOMAIN-ASSOCIATED PROTEIN"/>
    <property type="match status" value="1"/>
</dbReference>
<dbReference type="GO" id="GO:0006355">
    <property type="term" value="P:regulation of DNA-templated transcription"/>
    <property type="evidence" value="ECO:0007669"/>
    <property type="project" value="TreeGrafter"/>
</dbReference>
<evidence type="ECO:0000313" key="3">
    <source>
        <dbReference type="Proteomes" id="UP000094527"/>
    </source>
</evidence>
<keyword evidence="3" id="KW-1185">Reference proteome</keyword>
<evidence type="ECO:0000259" key="1">
    <source>
        <dbReference type="PROSITE" id="PS51189"/>
    </source>
</evidence>
<dbReference type="AlphaFoldDB" id="A0A1D2MXW3"/>
<dbReference type="GO" id="GO:0005634">
    <property type="term" value="C:nucleus"/>
    <property type="evidence" value="ECO:0007669"/>
    <property type="project" value="TreeGrafter"/>
</dbReference>
<sequence length="459" mass="51088">GYISLFSGGGGDVQRFADKAHHLCVQEWKGLSKFVGGGQVRVLQGVQQVVELREAACLHQSLLANRFGEVERVVKAWYKRLPTISDDLSHWFDILCWRALNYQHIENQSSQELTAEGGDSADRKLFGVHASVQQAICQFGKVARKHGHAEVALEALEKVYELPKVPVNDCFQKLKQQFKCYFQKGRFQDAMEIMEESNLEYFGKETISEYLALKGQLLVKMGEDEEANKAFSASCHLVPENLGKNWALWGEYLEICFISQGKPELGISAITAFLRACQSFAKNEGKARKYIAKVVWLLGSYADENGTDSVLEWCEQIPSIQWLIWIPQLLTMLVEKDGKVVSNILNPLFLKPCISLCDALLDTQGGADGEIEQGICRAIGTSSGAAQQIPTIKATPSMWRCSKVMQAQRMNHPVLLSVLEGIAEELVFVSAALFLSRDLAGRTTEAVEDCVGELLPDCF</sequence>
<dbReference type="PANTHER" id="PTHR11139">
    <property type="entry name" value="ATAXIA TELANGIECTASIA MUTATED ATM -RELATED"/>
    <property type="match status" value="1"/>
</dbReference>
<dbReference type="Gene3D" id="1.25.40.10">
    <property type="entry name" value="Tetratricopeptide repeat domain"/>
    <property type="match status" value="1"/>
</dbReference>
<feature type="domain" description="FAT" evidence="1">
    <location>
        <begin position="1"/>
        <end position="370"/>
    </location>
</feature>